<proteinExistence type="predicted"/>
<keyword evidence="3" id="KW-1185">Reference proteome</keyword>
<comment type="caution">
    <text evidence="2">The sequence shown here is derived from an EMBL/GenBank/DDBJ whole genome shotgun (WGS) entry which is preliminary data.</text>
</comment>
<organism evidence="2 3">
    <name type="scientific">Mucilaginibacter litoreus</name>
    <dbReference type="NCBI Taxonomy" id="1048221"/>
    <lineage>
        <taxon>Bacteria</taxon>
        <taxon>Pseudomonadati</taxon>
        <taxon>Bacteroidota</taxon>
        <taxon>Sphingobacteriia</taxon>
        <taxon>Sphingobacteriales</taxon>
        <taxon>Sphingobacteriaceae</taxon>
        <taxon>Mucilaginibacter</taxon>
    </lineage>
</organism>
<evidence type="ECO:0000313" key="2">
    <source>
        <dbReference type="EMBL" id="MFD0792599.1"/>
    </source>
</evidence>
<dbReference type="Proteomes" id="UP001597010">
    <property type="component" value="Unassembled WGS sequence"/>
</dbReference>
<feature type="region of interest" description="Disordered" evidence="1">
    <location>
        <begin position="1"/>
        <end position="29"/>
    </location>
</feature>
<protein>
    <submittedName>
        <fullName evidence="2">Uncharacterized protein</fullName>
    </submittedName>
</protein>
<accession>A0ABW3AQI1</accession>
<dbReference type="EMBL" id="JBHTHZ010000001">
    <property type="protein sequence ID" value="MFD0792599.1"/>
    <property type="molecule type" value="Genomic_DNA"/>
</dbReference>
<gene>
    <name evidence="2" type="ORF">ACFQZX_03160</name>
</gene>
<evidence type="ECO:0000256" key="1">
    <source>
        <dbReference type="SAM" id="MobiDB-lite"/>
    </source>
</evidence>
<name>A0ABW3AQI1_9SPHI</name>
<dbReference type="RefSeq" id="WP_377111224.1">
    <property type="nucleotide sequence ID" value="NZ_JBHTHZ010000001.1"/>
</dbReference>
<evidence type="ECO:0000313" key="3">
    <source>
        <dbReference type="Proteomes" id="UP001597010"/>
    </source>
</evidence>
<feature type="compositionally biased region" description="Basic residues" evidence="1">
    <location>
        <begin position="1"/>
        <end position="14"/>
    </location>
</feature>
<reference evidence="3" key="1">
    <citation type="journal article" date="2019" name="Int. J. Syst. Evol. Microbiol.">
        <title>The Global Catalogue of Microorganisms (GCM) 10K type strain sequencing project: providing services to taxonomists for standard genome sequencing and annotation.</title>
        <authorList>
            <consortium name="The Broad Institute Genomics Platform"/>
            <consortium name="The Broad Institute Genome Sequencing Center for Infectious Disease"/>
            <person name="Wu L."/>
            <person name="Ma J."/>
        </authorList>
    </citation>
    <scope>NUCLEOTIDE SEQUENCE [LARGE SCALE GENOMIC DNA]</scope>
    <source>
        <strain evidence="3">CCUG 61484</strain>
    </source>
</reference>
<sequence length="113" mass="12980">MKEKKQKFKTKKSYPRTASPIGPGFSSAQRSSIDLNFTTKSKKPNEELKRLLRSSKRRGEEVLGLTKLTIPFKLRHWQIAGSTGIAKALPFIASWRGRRVFSLVRFFLAEKKK</sequence>